<feature type="signal peptide" evidence="1">
    <location>
        <begin position="1"/>
        <end position="28"/>
    </location>
</feature>
<comment type="caution">
    <text evidence="3">The sequence shown here is derived from an EMBL/GenBank/DDBJ whole genome shotgun (WGS) entry which is preliminary data.</text>
</comment>
<evidence type="ECO:0000313" key="2">
    <source>
        <dbReference type="EMBL" id="TNC44680.1"/>
    </source>
</evidence>
<dbReference type="RefSeq" id="WP_139105634.1">
    <property type="nucleotide sequence ID" value="NZ_VDFR01000038.1"/>
</dbReference>
<evidence type="ECO:0008006" key="5">
    <source>
        <dbReference type="Google" id="ProtNLM"/>
    </source>
</evidence>
<name>A0A5C4MVY0_9ACTN</name>
<dbReference type="OrthoDB" id="3638180at2"/>
<dbReference type="Proteomes" id="UP000306740">
    <property type="component" value="Unassembled WGS sequence"/>
</dbReference>
<accession>A0A5C4MVY0</accession>
<dbReference type="EMBL" id="VDFR01000072">
    <property type="protein sequence ID" value="TNC44680.1"/>
    <property type="molecule type" value="Genomic_DNA"/>
</dbReference>
<evidence type="ECO:0000313" key="4">
    <source>
        <dbReference type="Proteomes" id="UP000306740"/>
    </source>
</evidence>
<dbReference type="AlphaFoldDB" id="A0A5C4MVY0"/>
<sequence length="113" mass="11765">MKNHLKAVLATAGLVAAAGVVGASPASADTCGNTRDVSVTGAKSHYTIWCSGGYANIDGWVKDTKADGKCAVVKIQASGETFYSRACGNGQTEWFIGESATPTNTIKVWTYTE</sequence>
<reference evidence="3 4" key="1">
    <citation type="submission" date="2019-05" db="EMBL/GenBank/DDBJ databases">
        <title>Mumia sp. nov., isolated from the intestinal contents of plateau pika (Ochotona curzoniae) in the Qinghai-Tibet plateau of China.</title>
        <authorList>
            <person name="Tian Z."/>
        </authorList>
    </citation>
    <scope>NUCLEOTIDE SEQUENCE [LARGE SCALE GENOMIC DNA]</scope>
    <source>
        <strain evidence="4">527</strain>
        <strain evidence="3">Z527</strain>
    </source>
</reference>
<protein>
    <recommendedName>
        <fullName evidence="5">Secreted protein</fullName>
    </recommendedName>
</protein>
<gene>
    <name evidence="3" type="ORF">FHE65_07795</name>
    <name evidence="2" type="ORF">FHE65_16675</name>
</gene>
<evidence type="ECO:0000256" key="1">
    <source>
        <dbReference type="SAM" id="SignalP"/>
    </source>
</evidence>
<dbReference type="EMBL" id="VDFR01000038">
    <property type="protein sequence ID" value="TNC48239.1"/>
    <property type="molecule type" value="Genomic_DNA"/>
</dbReference>
<feature type="chain" id="PRO_5036138744" description="Secreted protein" evidence="1">
    <location>
        <begin position="29"/>
        <end position="113"/>
    </location>
</feature>
<evidence type="ECO:0000313" key="3">
    <source>
        <dbReference type="EMBL" id="TNC48239.1"/>
    </source>
</evidence>
<organism evidence="3 4">
    <name type="scientific">Mumia zhuanghuii</name>
    <dbReference type="NCBI Taxonomy" id="2585211"/>
    <lineage>
        <taxon>Bacteria</taxon>
        <taxon>Bacillati</taxon>
        <taxon>Actinomycetota</taxon>
        <taxon>Actinomycetes</taxon>
        <taxon>Propionibacteriales</taxon>
        <taxon>Nocardioidaceae</taxon>
        <taxon>Mumia</taxon>
    </lineage>
</organism>
<proteinExistence type="predicted"/>
<keyword evidence="1" id="KW-0732">Signal</keyword>